<dbReference type="EMBL" id="JAOSHN010000002">
    <property type="protein sequence ID" value="MCU7378047.1"/>
    <property type="molecule type" value="Genomic_DNA"/>
</dbReference>
<dbReference type="PRINTS" id="PR00506">
    <property type="entry name" value="D21N6MTFRASE"/>
</dbReference>
<evidence type="ECO:0000313" key="8">
    <source>
        <dbReference type="Proteomes" id="UP001065549"/>
    </source>
</evidence>
<keyword evidence="5" id="KW-0680">Restriction system</keyword>
<reference evidence="7" key="1">
    <citation type="submission" date="2022-09" db="EMBL/GenBank/DDBJ databases">
        <title>Culturomic study of gut microbiota in children with autism spectrum disorder.</title>
        <authorList>
            <person name="Efimov B.A."/>
            <person name="Chaplin A.V."/>
            <person name="Sokolova S.R."/>
            <person name="Pikina A.P."/>
            <person name="Korzhanova M."/>
            <person name="Belova V."/>
            <person name="Korostin D."/>
        </authorList>
    </citation>
    <scope>NUCLEOTIDE SEQUENCE</scope>
    <source>
        <strain evidence="7">ASD5510</strain>
    </source>
</reference>
<evidence type="ECO:0000256" key="2">
    <source>
        <dbReference type="ARBA" id="ARBA00022603"/>
    </source>
</evidence>
<gene>
    <name evidence="7" type="ORF">OBO34_06735</name>
</gene>
<dbReference type="InterPro" id="IPR002052">
    <property type="entry name" value="DNA_methylase_N6_adenine_CS"/>
</dbReference>
<keyword evidence="4" id="KW-0949">S-adenosyl-L-methionine</keyword>
<dbReference type="GO" id="GO:0009307">
    <property type="term" value="P:DNA restriction-modification system"/>
    <property type="evidence" value="ECO:0007669"/>
    <property type="project" value="UniProtKB-KW"/>
</dbReference>
<dbReference type="GO" id="GO:0003677">
    <property type="term" value="F:DNA binding"/>
    <property type="evidence" value="ECO:0007669"/>
    <property type="project" value="InterPro"/>
</dbReference>
<evidence type="ECO:0000313" key="7">
    <source>
        <dbReference type="EMBL" id="MCU7378047.1"/>
    </source>
</evidence>
<dbReference type="Gene3D" id="3.40.50.150">
    <property type="entry name" value="Vaccinia Virus protein VP39"/>
    <property type="match status" value="1"/>
</dbReference>
<comment type="similarity">
    <text evidence="1">Belongs to the N(4)/N(6)-methyltransferase family.</text>
</comment>
<dbReference type="PROSITE" id="PS00092">
    <property type="entry name" value="N6_MTASE"/>
    <property type="match status" value="1"/>
</dbReference>
<evidence type="ECO:0000256" key="3">
    <source>
        <dbReference type="ARBA" id="ARBA00022679"/>
    </source>
</evidence>
<dbReference type="RefSeq" id="WP_253019727.1">
    <property type="nucleotide sequence ID" value="NZ_JAOSHN010000002.1"/>
</dbReference>
<dbReference type="InterPro" id="IPR002295">
    <property type="entry name" value="N4/N6-MTase_EcoPI_Mod-like"/>
</dbReference>
<keyword evidence="8" id="KW-1185">Reference proteome</keyword>
<evidence type="ECO:0000256" key="5">
    <source>
        <dbReference type="ARBA" id="ARBA00022747"/>
    </source>
</evidence>
<dbReference type="InterPro" id="IPR002941">
    <property type="entry name" value="DNA_methylase_N4/N6"/>
</dbReference>
<accession>A0A9J6QTR8</accession>
<dbReference type="InterPro" id="IPR029063">
    <property type="entry name" value="SAM-dependent_MTases_sf"/>
</dbReference>
<evidence type="ECO:0000256" key="1">
    <source>
        <dbReference type="ARBA" id="ARBA00006594"/>
    </source>
</evidence>
<dbReference type="GO" id="GO:0008170">
    <property type="term" value="F:N-methyltransferase activity"/>
    <property type="evidence" value="ECO:0007669"/>
    <property type="project" value="InterPro"/>
</dbReference>
<organism evidence="7 8">
    <name type="scientific">Hominibacterium faecale</name>
    <dbReference type="NCBI Taxonomy" id="2839743"/>
    <lineage>
        <taxon>Bacteria</taxon>
        <taxon>Bacillati</taxon>
        <taxon>Bacillota</taxon>
        <taxon>Clostridia</taxon>
        <taxon>Peptostreptococcales</taxon>
        <taxon>Anaerovoracaceae</taxon>
        <taxon>Hominibacterium</taxon>
    </lineage>
</organism>
<dbReference type="GO" id="GO:0032259">
    <property type="term" value="P:methylation"/>
    <property type="evidence" value="ECO:0007669"/>
    <property type="project" value="UniProtKB-KW"/>
</dbReference>
<keyword evidence="3" id="KW-0808">Transferase</keyword>
<feature type="domain" description="DNA methylase N-4/N-6" evidence="6">
    <location>
        <begin position="37"/>
        <end position="330"/>
    </location>
</feature>
<proteinExistence type="inferred from homology"/>
<dbReference type="Pfam" id="PF01555">
    <property type="entry name" value="N6_N4_Mtase"/>
    <property type="match status" value="1"/>
</dbReference>
<evidence type="ECO:0000256" key="4">
    <source>
        <dbReference type="ARBA" id="ARBA00022691"/>
    </source>
</evidence>
<dbReference type="AlphaFoldDB" id="A0A9J6QTR8"/>
<keyword evidence="2" id="KW-0489">Methyltransferase</keyword>
<name>A0A9J6QTR8_9FIRM</name>
<dbReference type="Proteomes" id="UP001065549">
    <property type="component" value="Unassembled WGS sequence"/>
</dbReference>
<evidence type="ECO:0000259" key="6">
    <source>
        <dbReference type="Pfam" id="PF01555"/>
    </source>
</evidence>
<dbReference type="SUPFAM" id="SSF53335">
    <property type="entry name" value="S-adenosyl-L-methionine-dependent methyltransferases"/>
    <property type="match status" value="1"/>
</dbReference>
<protein>
    <submittedName>
        <fullName evidence="7">Site-specific DNA-methyltransferase</fullName>
    </submittedName>
</protein>
<comment type="caution">
    <text evidence="7">The sequence shown here is derived from an EMBL/GenBank/DDBJ whole genome shotgun (WGS) entry which is preliminary data.</text>
</comment>
<sequence length="371" mass="42907">MKKDEFLKEKSDLLNVVIHGDNIAVLNDIKTIYCKKVDCIYIDPPYNNGETYNYYADNASHEAWISQMKATIILLRDFLKDDGSLWISIDDGEMHYLKVLCDEIFGRNCFITTIIWQQRNTRENRKAFSNNHEYLLVYSPNPELFKKRRNRLPLTQDVLDRYSNPDNDPRGPWQSITANVQAGHAVPSQFYEIVAPNGKRHNPPHGRCWVYNEERMKREIANGNIWFGSDGNGVPRIKKFISESVKGIVPETLWLSDFAGTNKDAKTHLQKLKVYNKDLFETPKPERLISRVIEIATNEGDLVMDCFLGSGTTSSTAHKMHRRYLCIEENLITCMYVNDRMKKVIEGEKGGISKDVGWRGGGQYEYVEWNH</sequence>